<feature type="transmembrane region" description="Helical" evidence="6">
    <location>
        <begin position="371"/>
        <end position="393"/>
    </location>
</feature>
<accession>A0ABM1SYY5</accession>
<dbReference type="Proteomes" id="UP000694941">
    <property type="component" value="Unplaced"/>
</dbReference>
<evidence type="ECO:0000256" key="1">
    <source>
        <dbReference type="ARBA" id="ARBA00004141"/>
    </source>
</evidence>
<feature type="transmembrane region" description="Helical" evidence="6">
    <location>
        <begin position="232"/>
        <end position="252"/>
    </location>
</feature>
<feature type="region of interest" description="Disordered" evidence="5">
    <location>
        <begin position="34"/>
        <end position="64"/>
    </location>
</feature>
<evidence type="ECO:0000256" key="3">
    <source>
        <dbReference type="ARBA" id="ARBA00022989"/>
    </source>
</evidence>
<name>A0ABM1SYY5_LIMPO</name>
<feature type="transmembrane region" description="Helical" evidence="6">
    <location>
        <begin position="488"/>
        <end position="507"/>
    </location>
</feature>
<dbReference type="InterPro" id="IPR004842">
    <property type="entry name" value="SLC12A_fam"/>
</dbReference>
<dbReference type="RefSeq" id="XP_022248840.1">
    <property type="nucleotide sequence ID" value="XM_022393132.1"/>
</dbReference>
<proteinExistence type="predicted"/>
<dbReference type="GeneID" id="106465274"/>
<feature type="domain" description="SLC12A transporter C-terminal" evidence="8">
    <location>
        <begin position="611"/>
        <end position="696"/>
    </location>
</feature>
<feature type="transmembrane region" description="Helical" evidence="6">
    <location>
        <begin position="331"/>
        <end position="350"/>
    </location>
</feature>
<feature type="domain" description="Amino acid permease/ SLC12A" evidence="7">
    <location>
        <begin position="116"/>
        <end position="600"/>
    </location>
</feature>
<feature type="transmembrane region" description="Helical" evidence="6">
    <location>
        <begin position="519"/>
        <end position="536"/>
    </location>
</feature>
<reference evidence="10 11" key="1">
    <citation type="submission" date="2025-05" db="UniProtKB">
        <authorList>
            <consortium name="RefSeq"/>
        </authorList>
    </citation>
    <scope>IDENTIFICATION</scope>
    <source>
        <tissue evidence="10 11">Muscle</tissue>
    </source>
</reference>
<evidence type="ECO:0000256" key="2">
    <source>
        <dbReference type="ARBA" id="ARBA00022692"/>
    </source>
</evidence>
<feature type="transmembrane region" description="Helical" evidence="6">
    <location>
        <begin position="460"/>
        <end position="482"/>
    </location>
</feature>
<dbReference type="Pfam" id="PF03522">
    <property type="entry name" value="SLC12"/>
    <property type="match status" value="1"/>
</dbReference>
<feature type="transmembrane region" description="Helical" evidence="6">
    <location>
        <begin position="145"/>
        <end position="167"/>
    </location>
</feature>
<dbReference type="InterPro" id="IPR004841">
    <property type="entry name" value="AA-permease/SLC12A_dom"/>
</dbReference>
<feature type="transmembrane region" description="Helical" evidence="6">
    <location>
        <begin position="111"/>
        <end position="133"/>
    </location>
</feature>
<evidence type="ECO:0000313" key="10">
    <source>
        <dbReference type="RefSeq" id="XP_022248840.1"/>
    </source>
</evidence>
<gene>
    <name evidence="10 11" type="primary">LOC106465274</name>
</gene>
<organism evidence="9 11">
    <name type="scientific">Limulus polyphemus</name>
    <name type="common">Atlantic horseshoe crab</name>
    <dbReference type="NCBI Taxonomy" id="6850"/>
    <lineage>
        <taxon>Eukaryota</taxon>
        <taxon>Metazoa</taxon>
        <taxon>Ecdysozoa</taxon>
        <taxon>Arthropoda</taxon>
        <taxon>Chelicerata</taxon>
        <taxon>Merostomata</taxon>
        <taxon>Xiphosura</taxon>
        <taxon>Limulidae</taxon>
        <taxon>Limulus</taxon>
    </lineage>
</organism>
<dbReference type="RefSeq" id="XP_022248841.1">
    <property type="nucleotide sequence ID" value="XM_022393133.1"/>
</dbReference>
<dbReference type="InterPro" id="IPR018491">
    <property type="entry name" value="SLC12_C"/>
</dbReference>
<feature type="compositionally biased region" description="Polar residues" evidence="5">
    <location>
        <begin position="34"/>
        <end position="45"/>
    </location>
</feature>
<dbReference type="PANTHER" id="PTHR11827">
    <property type="entry name" value="SOLUTE CARRIER FAMILY 12, CATION COTRANSPORTERS"/>
    <property type="match status" value="1"/>
</dbReference>
<feature type="compositionally biased region" description="Low complexity" evidence="5">
    <location>
        <begin position="46"/>
        <end position="64"/>
    </location>
</feature>
<protein>
    <submittedName>
        <fullName evidence="10 11">Solute carrier family 12 member 9-like isoform X1</fullName>
    </submittedName>
</protein>
<feature type="transmembrane region" description="Helical" evidence="6">
    <location>
        <begin position="542"/>
        <end position="559"/>
    </location>
</feature>
<feature type="transmembrane region" description="Helical" evidence="6">
    <location>
        <begin position="405"/>
        <end position="428"/>
    </location>
</feature>
<dbReference type="PANTHER" id="PTHR11827:SF72">
    <property type="entry name" value="GH08340P"/>
    <property type="match status" value="1"/>
</dbReference>
<keyword evidence="4 6" id="KW-0472">Membrane</keyword>
<feature type="transmembrane region" description="Helical" evidence="6">
    <location>
        <begin position="259"/>
        <end position="279"/>
    </location>
</feature>
<evidence type="ECO:0000259" key="8">
    <source>
        <dbReference type="Pfam" id="PF03522"/>
    </source>
</evidence>
<feature type="transmembrane region" description="Helical" evidence="6">
    <location>
        <begin position="188"/>
        <end position="212"/>
    </location>
</feature>
<dbReference type="Gene3D" id="1.20.1740.10">
    <property type="entry name" value="Amino acid/polyamine transporter I"/>
    <property type="match status" value="1"/>
</dbReference>
<keyword evidence="3 6" id="KW-1133">Transmembrane helix</keyword>
<dbReference type="Pfam" id="PF00324">
    <property type="entry name" value="AA_permease"/>
    <property type="match status" value="1"/>
</dbReference>
<sequence>MSLKSDLSSIVLLEKNVEISSGVLQMKDSVRATAASSQNSEMPLQSSSVTSVTSGGSSNTTAANDRTPLLRHSRLFRSLSGANGGPHSFSETNGTNIPIGSTRRLKTFSGVFTPVCLSMFSAVLFLRVGYVVGYAGILECLAQMTLAYVILVSTVLSICAISTNGAVEGGGAYFMISRALGPEFGGSIGTIFFIANVFSSALYLSGCVEGIVDNFGESGSIASILYVGYWWNFLYGTVLNIFNLVVCLVGASMFARTSLVIFIIVLISAASVIISFLAVKPGSFPLPKENEYMHSLNISEAYYTGFSWETFTNNIWSNYTIDYTTESTTSFAAVFAVFFSGVTGVMAGANMSGDLKEPGKSIPRGTLSATAFTFVIYLIMAFLTAATCSNFLLKNNYLYMQYINLQPPLVAIGIVFATLSAALSNLIGSSRVLEALAKDELFGAVLRPVVQYTTQGGNPVAAVLMAWFFVELILLMGSLNLIAQITSIFFLLSYLSTNLACLGLGVASAPNFRPSFKYFSWYTAAIGLFGCGVMMFVISPLYAAITVIMCLILVIVLHLRSPPVRWGSISQALIFHQVRKYLLLLDSRKDHIKFWRPQFLLMVANPRSCVPLIKFANDLKKSGLYVLGHVKIGNMTSLDTDPVTEEYPLWLSLMDKLKVKAFVEVTLARSVREGFHHLVRVSGLGAMKPNTILFGFFDGCTPNDFFEKDEAFLSLQRVTIRNEVFLKLREEEKSKMVTASEYVQMIRDSIFRLQKNVCLARHFEKLDKNKVKKAKFINYIDVWPMNFFHPCSITTIDNSWLFIMQLACILNMVSDWKRSTVLRVFMCMNAQMENAQTRQRQWENMLEMLRINAAISVILWDHVTALLDFQNGQNPELHTDYLCSVNAMIKQQSKNTAVVFVHLPSPPAKEKDNQTYLERLNILTENLPPTLLVHGISPVTSTTL</sequence>
<evidence type="ECO:0000313" key="11">
    <source>
        <dbReference type="RefSeq" id="XP_022248841.1"/>
    </source>
</evidence>
<keyword evidence="9" id="KW-1185">Reference proteome</keyword>
<evidence type="ECO:0000256" key="5">
    <source>
        <dbReference type="SAM" id="MobiDB-lite"/>
    </source>
</evidence>
<evidence type="ECO:0000259" key="7">
    <source>
        <dbReference type="Pfam" id="PF00324"/>
    </source>
</evidence>
<evidence type="ECO:0000313" key="9">
    <source>
        <dbReference type="Proteomes" id="UP000694941"/>
    </source>
</evidence>
<keyword evidence="2 6" id="KW-0812">Transmembrane</keyword>
<evidence type="ECO:0000256" key="6">
    <source>
        <dbReference type="SAM" id="Phobius"/>
    </source>
</evidence>
<evidence type="ECO:0000256" key="4">
    <source>
        <dbReference type="ARBA" id="ARBA00023136"/>
    </source>
</evidence>
<comment type="subcellular location">
    <subcellularLocation>
        <location evidence="1">Membrane</location>
        <topology evidence="1">Multi-pass membrane protein</topology>
    </subcellularLocation>
</comment>